<keyword evidence="2" id="KW-0238">DNA-binding</keyword>
<dbReference type="PANTHER" id="PTHR38465:SF1">
    <property type="entry name" value="HTH-TYPE TRANSCRIPTIONAL REGULATOR MJ1563-RELATED"/>
    <property type="match status" value="1"/>
</dbReference>
<reference evidence="4 5" key="1">
    <citation type="submission" date="2023-09" db="EMBL/GenBank/DDBJ databases">
        <authorList>
            <person name="Rey-Velasco X."/>
        </authorList>
    </citation>
    <scope>NUCLEOTIDE SEQUENCE [LARGE SCALE GENOMIC DNA]</scope>
    <source>
        <strain evidence="4 5">F260</strain>
    </source>
</reference>
<evidence type="ECO:0000256" key="3">
    <source>
        <dbReference type="ARBA" id="ARBA00023163"/>
    </source>
</evidence>
<dbReference type="RefSeq" id="WP_311485496.1">
    <property type="nucleotide sequence ID" value="NZ_JAVRHO010000002.1"/>
</dbReference>
<dbReference type="Gene3D" id="1.10.10.10">
    <property type="entry name" value="Winged helix-like DNA-binding domain superfamily/Winged helix DNA-binding domain"/>
    <property type="match status" value="1"/>
</dbReference>
<organism evidence="4 5">
    <name type="scientific">Autumnicola lenta</name>
    <dbReference type="NCBI Taxonomy" id="3075593"/>
    <lineage>
        <taxon>Bacteria</taxon>
        <taxon>Pseudomonadati</taxon>
        <taxon>Bacteroidota</taxon>
        <taxon>Flavobacteriia</taxon>
        <taxon>Flavobacteriales</taxon>
        <taxon>Flavobacteriaceae</taxon>
        <taxon>Autumnicola</taxon>
    </lineage>
</organism>
<sequence>MERLELTEKQKELVEAYGVIQENMGLNPASARVNALLTVSNKTDLSFDEIRDTLGLSKSAVSNALNNLLSLQHIGYKTKMGERKRYFFSKLGQWKTKFRKDIADLVNYNNLLKEILKERSDENPDFNKNIEELAAFMDYFMEESIKIIDNWEKK</sequence>
<protein>
    <submittedName>
        <fullName evidence="4">MarR family transcriptional regulator</fullName>
    </submittedName>
</protein>
<dbReference type="InterPro" id="IPR052362">
    <property type="entry name" value="HTH-GbsR_regulator"/>
</dbReference>
<keyword evidence="1" id="KW-0805">Transcription regulation</keyword>
<keyword evidence="5" id="KW-1185">Reference proteome</keyword>
<name>A0ABU3CGP2_9FLAO</name>
<proteinExistence type="predicted"/>
<dbReference type="Proteomes" id="UP001245285">
    <property type="component" value="Unassembled WGS sequence"/>
</dbReference>
<evidence type="ECO:0000256" key="2">
    <source>
        <dbReference type="ARBA" id="ARBA00023125"/>
    </source>
</evidence>
<gene>
    <name evidence="4" type="ORF">RM545_02345</name>
</gene>
<dbReference type="SUPFAM" id="SSF46785">
    <property type="entry name" value="Winged helix' DNA-binding domain"/>
    <property type="match status" value="1"/>
</dbReference>
<comment type="caution">
    <text evidence="4">The sequence shown here is derived from an EMBL/GenBank/DDBJ whole genome shotgun (WGS) entry which is preliminary data.</text>
</comment>
<evidence type="ECO:0000313" key="5">
    <source>
        <dbReference type="Proteomes" id="UP001245285"/>
    </source>
</evidence>
<dbReference type="PANTHER" id="PTHR38465">
    <property type="entry name" value="HTH-TYPE TRANSCRIPTIONAL REGULATOR MJ1563-RELATED"/>
    <property type="match status" value="1"/>
</dbReference>
<keyword evidence="3" id="KW-0804">Transcription</keyword>
<dbReference type="InterPro" id="IPR036390">
    <property type="entry name" value="WH_DNA-bd_sf"/>
</dbReference>
<dbReference type="InterPro" id="IPR036388">
    <property type="entry name" value="WH-like_DNA-bd_sf"/>
</dbReference>
<evidence type="ECO:0000256" key="1">
    <source>
        <dbReference type="ARBA" id="ARBA00023015"/>
    </source>
</evidence>
<dbReference type="EMBL" id="JAVRHO010000002">
    <property type="protein sequence ID" value="MDT0645518.1"/>
    <property type="molecule type" value="Genomic_DNA"/>
</dbReference>
<evidence type="ECO:0000313" key="4">
    <source>
        <dbReference type="EMBL" id="MDT0645518.1"/>
    </source>
</evidence>
<accession>A0ABU3CGP2</accession>